<dbReference type="InterPro" id="IPR036875">
    <property type="entry name" value="Znf_CCHC_sf"/>
</dbReference>
<sequence length="1037" mass="117598">MEIIRERPSVSRPPVLDGKSYSYWKPRMIFFIKTLDGKSWRALDYDPPMITVNGVSVPKPEVDWTDAEEQAFVGNVRALNAIFNDVDLNVFKLINSCSTAKEAWKTLEVAYVGSSKVKISRLQLITSKFEALRMTKDESMFDYNKRVLEITNESLLLGEKIPDSKIVRKVLRSLPRKFDMKVAAIEEAHDITTLKLDELFGSLHTFEMATTDRESMNVQTSNLYRRRNDNGLTRRNNENSDRRSGGYLKKKEGERKIFRCRECGGVGHYQAECPTFLRKQKKNFRVTLSDEEYVDSKDDDGNINAFTIRITDENTDDDRTENLDSILKAGYNGSHRYGLGFVASTADDAWYFDSGCSRHMTGNRSYFTNLNDCVTKHVTFGDGAKGKIIAKGNIDEDDLPRLNNVRVTIRTRTTVTLYELWKERKPNVKYFHVFGSTCYILADREYCQKWDARSGSIMETINVVINDLDSAIKQMNYEEDGTPNMSEARTTSTVEESKADNSSDDLGKSDPSAGMHTRRKDKIDYLKMVVDLCYTSTIEPSTVDSALKDEYWLNVMQEELLQFRRNNVWMLVSKPEGVNIIGTKWIFKNKTDETGCVMKNKARLVAQGYTQVEGVDFDETLAPVARLEAIRLLLGFVDSEHPKHVYKLNKALYGLKQASRAWKSDQLLEAQIYVGDIIFGGFPQDLANPRITHLEAVKRILKYVHGTNDFGMMYSYDTNPTLVGYCDADWDTMTLYYNNMSAIDISKNPVQHSRTKHIDIRHHFIRELVEDKVIKLDHIRSNLQLADIFTKPLDASSFKYLRAGLGSYVPKQSEDAPNVITYSPSSVHHVRVRGCRFKSTPPRKPYQLPSEKVQGEATSRMQESLRSEAVPEVGESAAPVSPAVHAHRASEATVLDMDSDDQDNVSLIRDPRRSPAIPSGHSPSVHPSRSKLPTSQPDVVPAHIPEIATVTEIPPEDIPPPTDDPFAPSSEGRPDSPKGPKPPKRKTQQARRNVTNKLAKSKSLQMFPLFPLMEFLFTTRKVFNAGSLLCRGELPMR</sequence>
<evidence type="ECO:0000259" key="3">
    <source>
        <dbReference type="PROSITE" id="PS50158"/>
    </source>
</evidence>
<evidence type="ECO:0000256" key="1">
    <source>
        <dbReference type="PROSITE-ProRule" id="PRU00047"/>
    </source>
</evidence>
<dbReference type="EMBL" id="SSTE01000806">
    <property type="protein sequence ID" value="KAA0066861.1"/>
    <property type="molecule type" value="Genomic_DNA"/>
</dbReference>
<dbReference type="PROSITE" id="PS50158">
    <property type="entry name" value="ZF_CCHC"/>
    <property type="match status" value="1"/>
</dbReference>
<dbReference type="PANTHER" id="PTHR35317:SF23">
    <property type="entry name" value="OS04G0629600 PROTEIN"/>
    <property type="match status" value="1"/>
</dbReference>
<dbReference type="PANTHER" id="PTHR35317">
    <property type="entry name" value="OS04G0629600 PROTEIN"/>
    <property type="match status" value="1"/>
</dbReference>
<protein>
    <submittedName>
        <fullName evidence="4">Gag-pol polyprotein</fullName>
    </submittedName>
</protein>
<dbReference type="Pfam" id="PF22936">
    <property type="entry name" value="Pol_BBD"/>
    <property type="match status" value="1"/>
</dbReference>
<keyword evidence="1" id="KW-0479">Metal-binding</keyword>
<dbReference type="InterPro" id="IPR013103">
    <property type="entry name" value="RVT_2"/>
</dbReference>
<accession>A0A5A7VMH8</accession>
<organism evidence="4 5">
    <name type="scientific">Cucumis melo var. makuwa</name>
    <name type="common">Oriental melon</name>
    <dbReference type="NCBI Taxonomy" id="1194695"/>
    <lineage>
        <taxon>Eukaryota</taxon>
        <taxon>Viridiplantae</taxon>
        <taxon>Streptophyta</taxon>
        <taxon>Embryophyta</taxon>
        <taxon>Tracheophyta</taxon>
        <taxon>Spermatophyta</taxon>
        <taxon>Magnoliopsida</taxon>
        <taxon>eudicotyledons</taxon>
        <taxon>Gunneridae</taxon>
        <taxon>Pentapetalae</taxon>
        <taxon>rosids</taxon>
        <taxon>fabids</taxon>
        <taxon>Cucurbitales</taxon>
        <taxon>Cucurbitaceae</taxon>
        <taxon>Benincaseae</taxon>
        <taxon>Cucumis</taxon>
    </lineage>
</organism>
<proteinExistence type="predicted"/>
<gene>
    <name evidence="4" type="ORF">E6C27_scaffold271G002640</name>
</gene>
<dbReference type="Proteomes" id="UP000321393">
    <property type="component" value="Unassembled WGS sequence"/>
</dbReference>
<evidence type="ECO:0000313" key="4">
    <source>
        <dbReference type="EMBL" id="KAA0066861.1"/>
    </source>
</evidence>
<feature type="region of interest" description="Disordered" evidence="2">
    <location>
        <begin position="837"/>
        <end position="993"/>
    </location>
</feature>
<dbReference type="Pfam" id="PF14223">
    <property type="entry name" value="Retrotran_gag_2"/>
    <property type="match status" value="1"/>
</dbReference>
<feature type="compositionally biased region" description="Polar residues" evidence="2">
    <location>
        <begin position="483"/>
        <end position="494"/>
    </location>
</feature>
<dbReference type="GO" id="GO:0008270">
    <property type="term" value="F:zinc ion binding"/>
    <property type="evidence" value="ECO:0007669"/>
    <property type="project" value="UniProtKB-KW"/>
</dbReference>
<keyword evidence="1" id="KW-0863">Zinc-finger</keyword>
<dbReference type="SMART" id="SM00343">
    <property type="entry name" value="ZnF_C2HC"/>
    <property type="match status" value="1"/>
</dbReference>
<keyword evidence="1" id="KW-0862">Zinc</keyword>
<feature type="region of interest" description="Disordered" evidence="2">
    <location>
        <begin position="477"/>
        <end position="516"/>
    </location>
</feature>
<dbReference type="SUPFAM" id="SSF57756">
    <property type="entry name" value="Retrovirus zinc finger-like domains"/>
    <property type="match status" value="1"/>
</dbReference>
<dbReference type="InterPro" id="IPR001878">
    <property type="entry name" value="Znf_CCHC"/>
</dbReference>
<dbReference type="Pfam" id="PF07727">
    <property type="entry name" value="RVT_2"/>
    <property type="match status" value="1"/>
</dbReference>
<dbReference type="CDD" id="cd09272">
    <property type="entry name" value="RNase_HI_RT_Ty1"/>
    <property type="match status" value="1"/>
</dbReference>
<name>A0A5A7VMH8_CUCMM</name>
<evidence type="ECO:0000256" key="2">
    <source>
        <dbReference type="SAM" id="MobiDB-lite"/>
    </source>
</evidence>
<feature type="compositionally biased region" description="Polar residues" evidence="2">
    <location>
        <begin position="921"/>
        <end position="937"/>
    </location>
</feature>
<dbReference type="OrthoDB" id="418237at2759"/>
<feature type="compositionally biased region" description="Basic and acidic residues" evidence="2">
    <location>
        <begin position="495"/>
        <end position="508"/>
    </location>
</feature>
<feature type="region of interest" description="Disordered" evidence="2">
    <location>
        <begin position="217"/>
        <end position="248"/>
    </location>
</feature>
<dbReference type="InterPro" id="IPR054722">
    <property type="entry name" value="PolX-like_BBD"/>
</dbReference>
<comment type="caution">
    <text evidence="4">The sequence shown here is derived from an EMBL/GenBank/DDBJ whole genome shotgun (WGS) entry which is preliminary data.</text>
</comment>
<evidence type="ECO:0000313" key="5">
    <source>
        <dbReference type="Proteomes" id="UP000321393"/>
    </source>
</evidence>
<dbReference type="AlphaFoldDB" id="A0A5A7VMH8"/>
<feature type="domain" description="CCHC-type" evidence="3">
    <location>
        <begin position="259"/>
        <end position="274"/>
    </location>
</feature>
<feature type="compositionally biased region" description="Basic and acidic residues" evidence="2">
    <location>
        <begin position="235"/>
        <end position="248"/>
    </location>
</feature>
<reference evidence="4 5" key="1">
    <citation type="submission" date="2019-08" db="EMBL/GenBank/DDBJ databases">
        <title>Draft genome sequences of two oriental melons (Cucumis melo L. var makuwa).</title>
        <authorList>
            <person name="Kwon S.-Y."/>
        </authorList>
    </citation>
    <scope>NUCLEOTIDE SEQUENCE [LARGE SCALE GENOMIC DNA]</scope>
    <source>
        <strain evidence="5">cv. SW 3</strain>
        <tissue evidence="4">Leaf</tissue>
    </source>
</reference>
<dbReference type="GO" id="GO:0003676">
    <property type="term" value="F:nucleic acid binding"/>
    <property type="evidence" value="ECO:0007669"/>
    <property type="project" value="InterPro"/>
</dbReference>